<comment type="subcellular location">
    <subcellularLocation>
        <location evidence="1">Membrane</location>
        <topology evidence="1">Multi-pass membrane protein</topology>
    </subcellularLocation>
</comment>
<evidence type="ECO:0000313" key="7">
    <source>
        <dbReference type="EMBL" id="RKX66632.1"/>
    </source>
</evidence>
<evidence type="ECO:0000259" key="6">
    <source>
        <dbReference type="Pfam" id="PF00999"/>
    </source>
</evidence>
<dbReference type="GO" id="GO:0016020">
    <property type="term" value="C:membrane"/>
    <property type="evidence" value="ECO:0007669"/>
    <property type="project" value="UniProtKB-SubCell"/>
</dbReference>
<feature type="transmembrane region" description="Helical" evidence="5">
    <location>
        <begin position="329"/>
        <end position="347"/>
    </location>
</feature>
<feature type="transmembrane region" description="Helical" evidence="5">
    <location>
        <begin position="51"/>
        <end position="74"/>
    </location>
</feature>
<evidence type="ECO:0000256" key="4">
    <source>
        <dbReference type="ARBA" id="ARBA00023136"/>
    </source>
</evidence>
<dbReference type="GO" id="GO:0015297">
    <property type="term" value="F:antiporter activity"/>
    <property type="evidence" value="ECO:0007669"/>
    <property type="project" value="InterPro"/>
</dbReference>
<evidence type="ECO:0000313" key="8">
    <source>
        <dbReference type="Proteomes" id="UP000282321"/>
    </source>
</evidence>
<dbReference type="Gene3D" id="1.20.1530.20">
    <property type="match status" value="1"/>
</dbReference>
<feature type="domain" description="Cation/H+ exchanger transmembrane" evidence="6">
    <location>
        <begin position="10"/>
        <end position="371"/>
    </location>
</feature>
<dbReference type="Proteomes" id="UP000282321">
    <property type="component" value="Unassembled WGS sequence"/>
</dbReference>
<gene>
    <name evidence="7" type="ORF">DRP44_03740</name>
</gene>
<evidence type="ECO:0000256" key="2">
    <source>
        <dbReference type="ARBA" id="ARBA00022692"/>
    </source>
</evidence>
<reference evidence="7 8" key="1">
    <citation type="submission" date="2018-06" db="EMBL/GenBank/DDBJ databases">
        <title>Extensive metabolic versatility and redundancy in microbially diverse, dynamic hydrothermal sediments.</title>
        <authorList>
            <person name="Dombrowski N."/>
            <person name="Teske A."/>
            <person name="Baker B.J."/>
        </authorList>
    </citation>
    <scope>NUCLEOTIDE SEQUENCE [LARGE SCALE GENOMIC DNA]</scope>
    <source>
        <strain evidence="7">B35_G9</strain>
    </source>
</reference>
<feature type="transmembrane region" description="Helical" evidence="5">
    <location>
        <begin position="147"/>
        <end position="169"/>
    </location>
</feature>
<keyword evidence="3 5" id="KW-1133">Transmembrane helix</keyword>
<dbReference type="EMBL" id="QNBC01000037">
    <property type="protein sequence ID" value="RKX66632.1"/>
    <property type="molecule type" value="Genomic_DNA"/>
</dbReference>
<feature type="transmembrane region" description="Helical" evidence="5">
    <location>
        <begin position="299"/>
        <end position="317"/>
    </location>
</feature>
<feature type="transmembrane region" description="Helical" evidence="5">
    <location>
        <begin position="354"/>
        <end position="376"/>
    </location>
</feature>
<keyword evidence="4 5" id="KW-0472">Membrane</keyword>
<feature type="transmembrane region" description="Helical" evidence="5">
    <location>
        <begin position="114"/>
        <end position="135"/>
    </location>
</feature>
<organism evidence="7 8">
    <name type="scientific">candidate division TA06 bacterium</name>
    <dbReference type="NCBI Taxonomy" id="2250710"/>
    <lineage>
        <taxon>Bacteria</taxon>
        <taxon>Bacteria division TA06</taxon>
    </lineage>
</organism>
<dbReference type="InterPro" id="IPR038770">
    <property type="entry name" value="Na+/solute_symporter_sf"/>
</dbReference>
<name>A0A660SAV9_UNCT6</name>
<proteinExistence type="predicted"/>
<feature type="transmembrane region" description="Helical" evidence="5">
    <location>
        <begin position="189"/>
        <end position="209"/>
    </location>
</feature>
<dbReference type="Pfam" id="PF00999">
    <property type="entry name" value="Na_H_Exchanger"/>
    <property type="match status" value="1"/>
</dbReference>
<dbReference type="GO" id="GO:1902600">
    <property type="term" value="P:proton transmembrane transport"/>
    <property type="evidence" value="ECO:0007669"/>
    <property type="project" value="InterPro"/>
</dbReference>
<evidence type="ECO:0000256" key="1">
    <source>
        <dbReference type="ARBA" id="ARBA00004141"/>
    </source>
</evidence>
<evidence type="ECO:0000256" key="3">
    <source>
        <dbReference type="ARBA" id="ARBA00022989"/>
    </source>
</evidence>
<feature type="transmembrane region" description="Helical" evidence="5">
    <location>
        <begin position="221"/>
        <end position="251"/>
    </location>
</feature>
<feature type="transmembrane region" description="Helical" evidence="5">
    <location>
        <begin position="86"/>
        <end position="108"/>
    </location>
</feature>
<dbReference type="AlphaFoldDB" id="A0A660SAV9"/>
<evidence type="ECO:0000256" key="5">
    <source>
        <dbReference type="SAM" id="Phobius"/>
    </source>
</evidence>
<sequence>MNILLSLGIIFISGLVVNKLISKFKLPEVTGDLIVGVLIGQELLDLVHSTILSSTGLISNVVLGFVAFQIGRNFSLKEFRKLGKPILWISVFEASGAWLLVTFVFFIVLKKPLYISLLYGAISSATAPAATMMVIRQYKAKGYFTKVLLGVVAIDDAWCLIIFAISFAVSKSLYLHSSTNVFLVLGKSILEIIGALILGVFLGYIFSLFSKYFKRHSNMEIYTLSFVLLAVGIADMLHLSLLLTSMALGIAVVNLQSTSSTFFEVLEDIESPLYLLFFVLAGANLKLSSLRHIGIIGSTYFIVRIIGKVAGATLGGYLGKVPKRIRNNIGLGLLPQAGVALGVALVAKSNFPEIGNSIFTTIVATTVIYELMGPIFTKFGLLRSGEIQ</sequence>
<dbReference type="PANTHER" id="PTHR43021:SF2">
    <property type="entry name" value="CATION_H+ EXCHANGER DOMAIN-CONTAINING PROTEIN"/>
    <property type="match status" value="1"/>
</dbReference>
<feature type="transmembrane region" description="Helical" evidence="5">
    <location>
        <begin position="271"/>
        <end position="287"/>
    </location>
</feature>
<accession>A0A660SAV9</accession>
<comment type="caution">
    <text evidence="7">The sequence shown here is derived from an EMBL/GenBank/DDBJ whole genome shotgun (WGS) entry which is preliminary data.</text>
</comment>
<dbReference type="PANTHER" id="PTHR43021">
    <property type="entry name" value="NA(+)/H(+) ANTIPORTER-RELATED"/>
    <property type="match status" value="1"/>
</dbReference>
<dbReference type="InterPro" id="IPR006153">
    <property type="entry name" value="Cation/H_exchanger_TM"/>
</dbReference>
<protein>
    <submittedName>
        <fullName evidence="7">Cation:proton antiporter</fullName>
    </submittedName>
</protein>
<keyword evidence="2 5" id="KW-0812">Transmembrane</keyword>